<dbReference type="PANTHER" id="PTHR46910">
    <property type="entry name" value="TRANSCRIPTION FACTOR PDR1"/>
    <property type="match status" value="1"/>
</dbReference>
<keyword evidence="3" id="KW-0812">Transmembrane</keyword>
<evidence type="ECO:0000256" key="2">
    <source>
        <dbReference type="SAM" id="MobiDB-lite"/>
    </source>
</evidence>
<evidence type="ECO:0000256" key="3">
    <source>
        <dbReference type="SAM" id="Phobius"/>
    </source>
</evidence>
<sequence>MTQGLCYLATLPAVLASTVVIVKYVATRIPLVRIADVPKRDTDRWQSKECRVTPRTPHPKRARVLISSQYEKKIDGLDERLEKVAQLVERLGAQEGSASTHGPPTSSLSNPSLGPSEDCSPISTRATTDDDSTPSGQPDRLRTLMPKDVSSAISEEDSRTLIQGESSLSVQSSFAKDFLTNSISPNQECDFGNEMNEELTSLRQIVDAFKRTPLSHELACRHAMPTQPSRRDDYKLPPIEATVACIRRSQVLTVLETDHFWCQGFNTLLTSGSLSDLCLKVYFSDQYTDAEFIILNAALLLFSFDAETGGTEDEPRRGEDGEDLGFHSLCQRNLETAISRLSLLPPVTHDTVLALVMSAGYAIDISKPSLAWRLTSTASHISCLLGFHTRSEGAEKSTNTLNKHGRVFWILYLFEKHLSLRLGYSSTIQDRDITVPLPAAPQLSATTPMQYWQNLVKLANIAGRIYENLYSPSSMCLGAEERNSRAITLAQEVQQNIYTFLADGVMRQSMITIIHRAVPAQPGSGKAFTDECINSARVTLESHEACVATIIDDPLYLNIYFQWTILFAPFIPFIVLFCHVVATGDKNDLARMQSFVASIRAAGENCTAVSKLHRLFDVFCSVARRFNDVRPAINTPQQEEQMRLNSCLTELGLQTEMNQMSHETGGFMSSATSDNNGLTSNGMADWTSQGPPLGNWVSLNQQMMGILGDDEVQFCGFTADIGPATLAIAGGTLLMVAKNTAERGYKPSTIPGPRNDARTSEQTPLKCLEIEI</sequence>
<feature type="transmembrane region" description="Helical" evidence="3">
    <location>
        <begin position="560"/>
        <end position="582"/>
    </location>
</feature>
<keyword evidence="3" id="KW-1133">Transmembrane helix</keyword>
<comment type="caution">
    <text evidence="5">The sequence shown here is derived from an EMBL/GenBank/DDBJ whole genome shotgun (WGS) entry which is preliminary data.</text>
</comment>
<keyword evidence="1" id="KW-0539">Nucleus</keyword>
<dbReference type="SMART" id="SM00906">
    <property type="entry name" value="Fungal_trans"/>
    <property type="match status" value="1"/>
</dbReference>
<dbReference type="InterPro" id="IPR007219">
    <property type="entry name" value="XnlR_reg_dom"/>
</dbReference>
<feature type="compositionally biased region" description="Polar residues" evidence="2">
    <location>
        <begin position="96"/>
        <end position="113"/>
    </location>
</feature>
<keyword evidence="6" id="KW-1185">Reference proteome</keyword>
<proteinExistence type="predicted"/>
<feature type="domain" description="Xylanolytic transcriptional activator regulatory" evidence="4">
    <location>
        <begin position="371"/>
        <end position="444"/>
    </location>
</feature>
<dbReference type="GO" id="GO:0008270">
    <property type="term" value="F:zinc ion binding"/>
    <property type="evidence" value="ECO:0007669"/>
    <property type="project" value="InterPro"/>
</dbReference>
<dbReference type="VEuPathDB" id="FungiDB:F4678DRAFT_285799"/>
<protein>
    <recommendedName>
        <fullName evidence="4">Xylanolytic transcriptional activator regulatory domain-containing protein</fullName>
    </recommendedName>
</protein>
<dbReference type="GO" id="GO:0003677">
    <property type="term" value="F:DNA binding"/>
    <property type="evidence" value="ECO:0007669"/>
    <property type="project" value="InterPro"/>
</dbReference>
<dbReference type="Pfam" id="PF04082">
    <property type="entry name" value="Fungal_trans"/>
    <property type="match status" value="1"/>
</dbReference>
<dbReference type="Proteomes" id="UP001148614">
    <property type="component" value="Unassembled WGS sequence"/>
</dbReference>
<keyword evidence="3" id="KW-0472">Membrane</keyword>
<evidence type="ECO:0000256" key="1">
    <source>
        <dbReference type="ARBA" id="ARBA00023242"/>
    </source>
</evidence>
<dbReference type="InterPro" id="IPR050987">
    <property type="entry name" value="AtrR-like"/>
</dbReference>
<gene>
    <name evidence="5" type="ORF">NPX13_g1644</name>
</gene>
<evidence type="ECO:0000313" key="5">
    <source>
        <dbReference type="EMBL" id="KAJ3578923.1"/>
    </source>
</evidence>
<feature type="region of interest" description="Disordered" evidence="2">
    <location>
        <begin position="93"/>
        <end position="145"/>
    </location>
</feature>
<dbReference type="EMBL" id="JANPWZ010000154">
    <property type="protein sequence ID" value="KAJ3578923.1"/>
    <property type="molecule type" value="Genomic_DNA"/>
</dbReference>
<reference evidence="5" key="1">
    <citation type="submission" date="2022-07" db="EMBL/GenBank/DDBJ databases">
        <title>Genome Sequence of Xylaria arbuscula.</title>
        <authorList>
            <person name="Buettner E."/>
        </authorList>
    </citation>
    <scope>NUCLEOTIDE SEQUENCE</scope>
    <source>
        <strain evidence="5">VT107</strain>
    </source>
</reference>
<dbReference type="AlphaFoldDB" id="A0A9W8NM94"/>
<evidence type="ECO:0000259" key="4">
    <source>
        <dbReference type="SMART" id="SM00906"/>
    </source>
</evidence>
<dbReference type="PANTHER" id="PTHR46910:SF5">
    <property type="entry name" value="ZN(II)2CYS6 TRANSCRIPTION FACTOR (EUROFUNG)"/>
    <property type="match status" value="1"/>
</dbReference>
<dbReference type="GO" id="GO:0003700">
    <property type="term" value="F:DNA-binding transcription factor activity"/>
    <property type="evidence" value="ECO:0007669"/>
    <property type="project" value="InterPro"/>
</dbReference>
<organism evidence="5 6">
    <name type="scientific">Xylaria arbuscula</name>
    <dbReference type="NCBI Taxonomy" id="114810"/>
    <lineage>
        <taxon>Eukaryota</taxon>
        <taxon>Fungi</taxon>
        <taxon>Dikarya</taxon>
        <taxon>Ascomycota</taxon>
        <taxon>Pezizomycotina</taxon>
        <taxon>Sordariomycetes</taxon>
        <taxon>Xylariomycetidae</taxon>
        <taxon>Xylariales</taxon>
        <taxon>Xylariaceae</taxon>
        <taxon>Xylaria</taxon>
    </lineage>
</organism>
<evidence type="ECO:0000313" key="6">
    <source>
        <dbReference type="Proteomes" id="UP001148614"/>
    </source>
</evidence>
<name>A0A9W8NM94_9PEZI</name>
<accession>A0A9W8NM94</accession>
<dbReference type="GO" id="GO:0006351">
    <property type="term" value="P:DNA-templated transcription"/>
    <property type="evidence" value="ECO:0007669"/>
    <property type="project" value="InterPro"/>
</dbReference>
<dbReference type="CDD" id="cd12148">
    <property type="entry name" value="fungal_TF_MHR"/>
    <property type="match status" value="1"/>
</dbReference>